<dbReference type="Proteomes" id="UP000182367">
    <property type="component" value="Unassembled WGS sequence"/>
</dbReference>
<proteinExistence type="inferred from homology"/>
<evidence type="ECO:0000256" key="2">
    <source>
        <dbReference type="ARBA" id="ARBA00022729"/>
    </source>
</evidence>
<dbReference type="EMBL" id="BJVF01000004">
    <property type="protein sequence ID" value="GEL11440.1"/>
    <property type="molecule type" value="Genomic_DNA"/>
</dbReference>
<dbReference type="SUPFAM" id="SSF103647">
    <property type="entry name" value="TSP type-3 repeat"/>
    <property type="match status" value="2"/>
</dbReference>
<dbReference type="InterPro" id="IPR003367">
    <property type="entry name" value="Thrombospondin_3-like_rpt"/>
</dbReference>
<comment type="caution">
    <text evidence="6">The sequence shown here is derived from an EMBL/GenBank/DDBJ whole genome shotgun (WGS) entry which is preliminary data.</text>
</comment>
<dbReference type="InterPro" id="IPR001139">
    <property type="entry name" value="Glyco_hydro_30"/>
</dbReference>
<feature type="domain" description="Secretion system C-terminal sorting" evidence="4">
    <location>
        <begin position="1145"/>
        <end position="1211"/>
    </location>
</feature>
<dbReference type="EMBL" id="LVEO01000030">
    <property type="protein sequence ID" value="OCB68697.1"/>
    <property type="molecule type" value="Genomic_DNA"/>
</dbReference>
<organism evidence="6 8">
    <name type="scientific">Flavobacterium glycines</name>
    <dbReference type="NCBI Taxonomy" id="551990"/>
    <lineage>
        <taxon>Bacteria</taxon>
        <taxon>Pseudomonadati</taxon>
        <taxon>Bacteroidota</taxon>
        <taxon>Flavobacteriia</taxon>
        <taxon>Flavobacteriales</taxon>
        <taxon>Flavobacteriaceae</taxon>
        <taxon>Flavobacterium</taxon>
    </lineage>
</organism>
<gene>
    <name evidence="6" type="ORF">FBGL_16020</name>
    <name evidence="5" type="ORF">FGL01_21790</name>
    <name evidence="7" type="ORF">SAMN05192550_2511</name>
</gene>
<keyword evidence="2" id="KW-0732">Signal</keyword>
<dbReference type="STRING" id="551990.SAMN05192550_2511"/>
<evidence type="ECO:0000313" key="6">
    <source>
        <dbReference type="EMBL" id="OCB68697.1"/>
    </source>
</evidence>
<dbReference type="Gene3D" id="3.20.20.80">
    <property type="entry name" value="Glycosidases"/>
    <property type="match status" value="1"/>
</dbReference>
<reference evidence="5 10" key="4">
    <citation type="submission" date="2019-07" db="EMBL/GenBank/DDBJ databases">
        <title>Whole genome shotgun sequence of Flavobacterium glycines NBRC 105008.</title>
        <authorList>
            <person name="Hosoyama A."/>
            <person name="Uohara A."/>
            <person name="Ohji S."/>
            <person name="Ichikawa N."/>
        </authorList>
    </citation>
    <scope>NUCLEOTIDE SEQUENCE [LARGE SCALE GENOMIC DNA]</scope>
    <source>
        <strain evidence="5 10">NBRC 105008</strain>
    </source>
</reference>
<evidence type="ECO:0000256" key="3">
    <source>
        <dbReference type="ARBA" id="ARBA00022801"/>
    </source>
</evidence>
<dbReference type="GO" id="GO:0007155">
    <property type="term" value="P:cell adhesion"/>
    <property type="evidence" value="ECO:0007669"/>
    <property type="project" value="InterPro"/>
</dbReference>
<dbReference type="EMBL" id="FNEO01000005">
    <property type="protein sequence ID" value="SDJ64993.1"/>
    <property type="molecule type" value="Genomic_DNA"/>
</dbReference>
<dbReference type="OrthoDB" id="9806701at2"/>
<dbReference type="InterPro" id="IPR028974">
    <property type="entry name" value="TSP_type-3_rpt"/>
</dbReference>
<keyword evidence="3" id="KW-0378">Hydrolase</keyword>
<reference evidence="6" key="2">
    <citation type="submission" date="2016-03" db="EMBL/GenBank/DDBJ databases">
        <authorList>
            <person name="Ploux O."/>
        </authorList>
    </citation>
    <scope>NUCLEOTIDE SEQUENCE</scope>
    <source>
        <strain evidence="6">NBRC 105008</strain>
    </source>
</reference>
<dbReference type="Gene3D" id="4.10.1080.10">
    <property type="entry name" value="TSP type-3 repeat"/>
    <property type="match status" value="2"/>
</dbReference>
<dbReference type="GO" id="GO:0006665">
    <property type="term" value="P:sphingolipid metabolic process"/>
    <property type="evidence" value="ECO:0007669"/>
    <property type="project" value="InterPro"/>
</dbReference>
<dbReference type="GO" id="GO:0005509">
    <property type="term" value="F:calcium ion binding"/>
    <property type="evidence" value="ECO:0007669"/>
    <property type="project" value="InterPro"/>
</dbReference>
<dbReference type="GO" id="GO:0004348">
    <property type="term" value="F:glucosylceramidase activity"/>
    <property type="evidence" value="ECO:0007669"/>
    <property type="project" value="InterPro"/>
</dbReference>
<dbReference type="Gene3D" id="2.60.40.1180">
    <property type="entry name" value="Golgi alpha-mannosidase II"/>
    <property type="match status" value="1"/>
</dbReference>
<evidence type="ECO:0000313" key="7">
    <source>
        <dbReference type="EMBL" id="SDJ64993.1"/>
    </source>
</evidence>
<dbReference type="RefSeq" id="WP_066330123.1">
    <property type="nucleotide sequence ID" value="NZ_BJVF01000004.1"/>
</dbReference>
<protein>
    <submittedName>
        <fullName evidence="7">Por secretion system C-terminal sorting domain-containing protein</fullName>
    </submittedName>
</protein>
<reference evidence="7 9" key="3">
    <citation type="submission" date="2016-10" db="EMBL/GenBank/DDBJ databases">
        <authorList>
            <person name="Varghese N."/>
            <person name="Submissions S."/>
        </authorList>
    </citation>
    <scope>NUCLEOTIDE SEQUENCE [LARGE SCALE GENOMIC DNA]</scope>
    <source>
        <strain evidence="7 9">Gm-149</strain>
    </source>
</reference>
<dbReference type="Pfam" id="PF02412">
    <property type="entry name" value="TSP_3"/>
    <property type="match status" value="5"/>
</dbReference>
<keyword evidence="9" id="KW-1185">Reference proteome</keyword>
<comment type="similarity">
    <text evidence="1">Belongs to the glycosyl hydrolase 30 family.</text>
</comment>
<dbReference type="InterPro" id="IPR017853">
    <property type="entry name" value="GH"/>
</dbReference>
<dbReference type="Proteomes" id="UP000093226">
    <property type="component" value="Unassembled WGS sequence"/>
</dbReference>
<evidence type="ECO:0000313" key="9">
    <source>
        <dbReference type="Proteomes" id="UP000182367"/>
    </source>
</evidence>
<dbReference type="AlphaFoldDB" id="A0A1B9DG98"/>
<evidence type="ECO:0000313" key="8">
    <source>
        <dbReference type="Proteomes" id="UP000093226"/>
    </source>
</evidence>
<sequence length="1216" mass="131445">MKRKIKIKLAFIAGIIFCGLGFAQNPKVRIDKNIAYQKITGFGGFVNSPQFAYNHMSPAEIQKVWGASSEAGYNIMRLYIPENKNNWNAVLATAQLAKSMGLTIFGSPWTMPAEWKTNNHINAVYVDADGVQQIGYLKPEYYRDYALYLDEFVTYLKNNGVELDYISIQNEPDEKALYQGCIWTPDQIATFVKDYGHLINCKVIAPESVGFSDNYANAFLKPEVMANFEVYAGHQYGGIQSVYKQFQNYNKQIWQTEYLINWNSSSSTTPRNFDWNTDGFSFAKSVNDALLGNVNAWIHYATKRFYGLMGDGTNGSVDGEITKRGRVLQQLAKNVTGKTRIDATWTDEGVLKGSSYISEDGNKIILFVYNMASTSSTLTVDLPFYTISGTKTLTNATSDYTISNLVYNEQTFRPVVTVEASSVITFVFNKNSDRPQSNMIGEDIHYNKIDVQPTSNASFGTTYKISGQTKTWSNPNPLFSSNTNATNGYIALDDRYTKLIMRVNSATSSANRYSDNTTLIYVNAAGVVKSKNYGRVTFPATGSFDIVLDISTATLTDGIKGIISLTNSNYSSVLTMNFGDVYLNIGNEKASKFSGVYSDGDSSLLDALSNSYSTSLDLRDVTVIPQSKNWYQLAANKNSIYYVPQGYTGLTTNVIANNNANLLSLADQRGDFSVPFNFNAMSATYTGVFAGYRTLTLPFEASIPIGVTAYNMVTSSANVSCTSIKNGIIPANTPVLISANGTFTFTGSGAVSTPKNLTVNNLVPVYINYKSPVKSYIFKTVNGVSGFYTVTASSLSEMNPFTAYITFENSYTAEVLPLKFDISDDSDGDGVPNNLDLCPNTPTGQAVNATGCAQSELDDDNDGVKNSLDICPNTPTGQSVNASGCAQSQLDDDGDGVKNSVDLCPNTPTGQSVNTSGCAQSQLDDDNDGVKNNIDLCPNTLTGQSVNASGCAVGQLDDDGDGVKNSADLCPNTPSGQAVDANGCIALGSTNYSIEAVGESCPNKNNGQITITASQNLTYSATVNGSPKAFTNKVLALTNLNPGTYDICIDASGTSAKQCYSIVIPASAAITAKTTSTSEKLMVEIQSGTAPYQVNVNGVLQFETNDSSFGVDVRNGDVLEVTTSKECEGTYAKTITLFDLVKAVPNPTDGPFDVYLPTNDSSVEIGIYTVTGTLISKSVYTIENGKVHLDLGKEVAGVYFVRIQSNPLETIKIIKK</sequence>
<dbReference type="Proteomes" id="UP000321579">
    <property type="component" value="Unassembled WGS sequence"/>
</dbReference>
<evidence type="ECO:0000313" key="5">
    <source>
        <dbReference type="EMBL" id="GEL11440.1"/>
    </source>
</evidence>
<dbReference type="Pfam" id="PF18962">
    <property type="entry name" value="Por_Secre_tail"/>
    <property type="match status" value="1"/>
</dbReference>
<evidence type="ECO:0000256" key="1">
    <source>
        <dbReference type="ARBA" id="ARBA00005382"/>
    </source>
</evidence>
<dbReference type="GO" id="GO:0016020">
    <property type="term" value="C:membrane"/>
    <property type="evidence" value="ECO:0007669"/>
    <property type="project" value="GOC"/>
</dbReference>
<dbReference type="PANTHER" id="PTHR11069">
    <property type="entry name" value="GLUCOSYLCERAMIDASE"/>
    <property type="match status" value="1"/>
</dbReference>
<dbReference type="InterPro" id="IPR026444">
    <property type="entry name" value="Secre_tail"/>
</dbReference>
<dbReference type="SUPFAM" id="SSF51445">
    <property type="entry name" value="(Trans)glycosidases"/>
    <property type="match status" value="1"/>
</dbReference>
<reference evidence="8" key="1">
    <citation type="submission" date="2016-03" db="EMBL/GenBank/DDBJ databases">
        <title>Draft genome sequence of Paenibacillus glacialis DSM 22343.</title>
        <authorList>
            <person name="Shin S.-K."/>
            <person name="Yi H."/>
        </authorList>
    </citation>
    <scope>NUCLEOTIDE SEQUENCE [LARGE SCALE GENOMIC DNA]</scope>
    <source>
        <strain evidence="8">NBRC 105008</strain>
    </source>
</reference>
<evidence type="ECO:0000313" key="10">
    <source>
        <dbReference type="Proteomes" id="UP000321579"/>
    </source>
</evidence>
<dbReference type="PANTHER" id="PTHR11069:SF38">
    <property type="entry name" value="GLUCURONOXYLANASE XYNC"/>
    <property type="match status" value="1"/>
</dbReference>
<evidence type="ECO:0000259" key="4">
    <source>
        <dbReference type="Pfam" id="PF18962"/>
    </source>
</evidence>
<dbReference type="InterPro" id="IPR013780">
    <property type="entry name" value="Glyco_hydro_b"/>
</dbReference>
<dbReference type="NCBIfam" id="TIGR04183">
    <property type="entry name" value="Por_Secre_tail"/>
    <property type="match status" value="1"/>
</dbReference>
<accession>A0A1B9DG98</accession>
<name>A0A1B9DG98_9FLAO</name>